<accession>A0AA85IWH4</accession>
<protein>
    <recommendedName>
        <fullName evidence="5">Bcl-2 Bcl-2 homology region 1-3 domain-containing protein</fullName>
    </recommendedName>
</protein>
<evidence type="ECO:0000313" key="6">
    <source>
        <dbReference type="Proteomes" id="UP000050795"/>
    </source>
</evidence>
<keyword evidence="4" id="KW-0472">Membrane</keyword>
<evidence type="ECO:0000313" key="8">
    <source>
        <dbReference type="WBParaSite" id="TREG1_125070.2"/>
    </source>
</evidence>
<feature type="region of interest" description="Disordered" evidence="3">
    <location>
        <begin position="118"/>
        <end position="138"/>
    </location>
</feature>
<feature type="region of interest" description="Disordered" evidence="3">
    <location>
        <begin position="188"/>
        <end position="281"/>
    </location>
</feature>
<sequence>MSTWSAGDVSTEENKETDSPLKRVNHGSSNYLDAQDFNDPSWSSHTSYVTISDGSDQSTPNANSSADDTFYQSNTSLNSYTSAFSPVSSTVDGGGENEEIISKKKKNTITLVYAPEKSSTQLMNSPSPASSPVVTPTSSGVKEITIRSNYTPLNEMDSLSSTQETTLSSSYTNNESNAELNNLSNSLFMSTDKQNNDDSLPDKILEFKDPPINNNDDNERKYNISIIQQSEPRLRQQQHPEELSSTSLEGIDNLSSEPSENNDQSINSSSNNSNNQISNDNIDATLSNYQSSLFKPIISSESDVNPIKNEASTVDNPFIDSKISSSSITDDHNNRHADGDDDEIVQTVVNISDEYRGTINRFNDNHIPAYLDRCSPAQIVAVTGGAPFDIIRNIEEDLDDDEINANNVEIVEVLKQPNDSGSSFSPSNTTIIDNNNNHSTLSTSSSSNVVRHRGHSLETSKSQRPVTINIDLRVVSELTPSTPEEVDASSELVFSNFMLDRYMLEVSASAQASSSSKLNNSLSAKASASISITDTTQPDDPVSHQFQSLPRAQPNSVEAIVARNLAEIGDEINRIYGPRLDRMIKMLPIEECPLEMFYNVARVLFTRGPTNWGQVITLFYFGYRLVVQRVKNGIANAFYQVCRCLINFCRHINIFVWIAQQGGWRILQFLRRGRAYDDVGGGGDDTTVNHSNSVVDVISCSENQQQELHESVNEQHSLQLFNDSSFLVPLVLTSTGFVVIAVALWIYLRRR</sequence>
<dbReference type="GO" id="GO:0051400">
    <property type="term" value="F:BH domain binding"/>
    <property type="evidence" value="ECO:0007669"/>
    <property type="project" value="TreeGrafter"/>
</dbReference>
<dbReference type="GO" id="GO:0008630">
    <property type="term" value="P:intrinsic apoptotic signaling pathway in response to DNA damage"/>
    <property type="evidence" value="ECO:0007669"/>
    <property type="project" value="TreeGrafter"/>
</dbReference>
<dbReference type="AlphaFoldDB" id="A0AA85IWH4"/>
<dbReference type="PROSITE" id="PS50062">
    <property type="entry name" value="BCL2_FAMILY"/>
    <property type="match status" value="1"/>
</dbReference>
<dbReference type="SUPFAM" id="SSF56854">
    <property type="entry name" value="Bcl-2 inhibitors of programmed cell death"/>
    <property type="match status" value="1"/>
</dbReference>
<feature type="compositionally biased region" description="Low complexity" evidence="3">
    <location>
        <begin position="125"/>
        <end position="138"/>
    </location>
</feature>
<proteinExistence type="inferred from homology"/>
<feature type="compositionally biased region" description="Basic and acidic residues" evidence="3">
    <location>
        <begin position="12"/>
        <end position="21"/>
    </location>
</feature>
<name>A0AA85IWH4_TRIRE</name>
<reference evidence="6" key="1">
    <citation type="submission" date="2022-06" db="EMBL/GenBank/DDBJ databases">
        <authorList>
            <person name="Berger JAMES D."/>
            <person name="Berger JAMES D."/>
        </authorList>
    </citation>
    <scope>NUCLEOTIDE SEQUENCE [LARGE SCALE GENOMIC DNA]</scope>
</reference>
<feature type="compositionally biased region" description="Basic and acidic residues" evidence="3">
    <location>
        <begin position="232"/>
        <end position="242"/>
    </location>
</feature>
<feature type="transmembrane region" description="Helical" evidence="4">
    <location>
        <begin position="726"/>
        <end position="748"/>
    </location>
</feature>
<reference evidence="7 8" key="2">
    <citation type="submission" date="2023-11" db="UniProtKB">
        <authorList>
            <consortium name="WormBaseParasite"/>
        </authorList>
    </citation>
    <scope>IDENTIFICATION</scope>
</reference>
<keyword evidence="4" id="KW-1133">Transmembrane helix</keyword>
<feature type="compositionally biased region" description="Low complexity" evidence="3">
    <location>
        <begin position="261"/>
        <end position="281"/>
    </location>
</feature>
<dbReference type="WBParaSite" id="TREG1_125070.1">
    <property type="protein sequence ID" value="TREG1_125070.1"/>
    <property type="gene ID" value="TREG1_125070"/>
</dbReference>
<organism evidence="6 8">
    <name type="scientific">Trichobilharzia regenti</name>
    <name type="common">Nasal bird schistosome</name>
    <dbReference type="NCBI Taxonomy" id="157069"/>
    <lineage>
        <taxon>Eukaryota</taxon>
        <taxon>Metazoa</taxon>
        <taxon>Spiralia</taxon>
        <taxon>Lophotrochozoa</taxon>
        <taxon>Platyhelminthes</taxon>
        <taxon>Trematoda</taxon>
        <taxon>Digenea</taxon>
        <taxon>Strigeidida</taxon>
        <taxon>Schistosomatoidea</taxon>
        <taxon>Schistosomatidae</taxon>
        <taxon>Trichobilharzia</taxon>
    </lineage>
</organism>
<dbReference type="SMART" id="SM00337">
    <property type="entry name" value="BCL"/>
    <property type="match status" value="1"/>
</dbReference>
<dbReference type="InterPro" id="IPR026298">
    <property type="entry name" value="Bcl-2_fam"/>
</dbReference>
<dbReference type="GO" id="GO:0015288">
    <property type="term" value="F:porin activity"/>
    <property type="evidence" value="ECO:0007669"/>
    <property type="project" value="TreeGrafter"/>
</dbReference>
<feature type="compositionally biased region" description="Polar residues" evidence="3">
    <location>
        <begin position="243"/>
        <end position="259"/>
    </location>
</feature>
<dbReference type="CDD" id="cd06845">
    <property type="entry name" value="Bcl-2_like"/>
    <property type="match status" value="1"/>
</dbReference>
<dbReference type="PANTHER" id="PTHR11256">
    <property type="entry name" value="BCL-2 RELATED"/>
    <property type="match status" value="1"/>
</dbReference>
<dbReference type="InterPro" id="IPR046371">
    <property type="entry name" value="Bcl-2_BH1-3"/>
</dbReference>
<evidence type="ECO:0000313" key="7">
    <source>
        <dbReference type="WBParaSite" id="TREG1_125070.1"/>
    </source>
</evidence>
<evidence type="ECO:0000256" key="1">
    <source>
        <dbReference type="ARBA" id="ARBA00009458"/>
    </source>
</evidence>
<dbReference type="InterPro" id="IPR036834">
    <property type="entry name" value="Bcl-2-like_sf"/>
</dbReference>
<dbReference type="PANTHER" id="PTHR11256:SF41">
    <property type="entry name" value="BCL-2 HOMOLOGOUS ANTAGONIST_KILLER"/>
    <property type="match status" value="1"/>
</dbReference>
<feature type="domain" description="Bcl-2 Bcl-2 homology region 1-3" evidence="5">
    <location>
        <begin position="565"/>
        <end position="664"/>
    </location>
</feature>
<keyword evidence="4" id="KW-0812">Transmembrane</keyword>
<dbReference type="InterPro" id="IPR002475">
    <property type="entry name" value="Bcl2-like"/>
</dbReference>
<feature type="compositionally biased region" description="Basic and acidic residues" evidence="3">
    <location>
        <begin position="194"/>
        <end position="209"/>
    </location>
</feature>
<keyword evidence="2" id="KW-0053">Apoptosis</keyword>
<keyword evidence="6" id="KW-1185">Reference proteome</keyword>
<dbReference type="GO" id="GO:0042981">
    <property type="term" value="P:regulation of apoptotic process"/>
    <property type="evidence" value="ECO:0007669"/>
    <property type="project" value="InterPro"/>
</dbReference>
<dbReference type="GO" id="GO:0005741">
    <property type="term" value="C:mitochondrial outer membrane"/>
    <property type="evidence" value="ECO:0007669"/>
    <property type="project" value="TreeGrafter"/>
</dbReference>
<feature type="region of interest" description="Disordered" evidence="3">
    <location>
        <begin position="1"/>
        <end position="70"/>
    </location>
</feature>
<evidence type="ECO:0000256" key="2">
    <source>
        <dbReference type="ARBA" id="ARBA00022703"/>
    </source>
</evidence>
<dbReference type="Proteomes" id="UP000050795">
    <property type="component" value="Unassembled WGS sequence"/>
</dbReference>
<dbReference type="WBParaSite" id="TREG1_125070.2">
    <property type="protein sequence ID" value="TREG1_125070.2"/>
    <property type="gene ID" value="TREG1_125070"/>
</dbReference>
<dbReference type="Gene3D" id="1.10.437.10">
    <property type="entry name" value="Blc2-like"/>
    <property type="match status" value="1"/>
</dbReference>
<evidence type="ECO:0000256" key="3">
    <source>
        <dbReference type="SAM" id="MobiDB-lite"/>
    </source>
</evidence>
<comment type="similarity">
    <text evidence="1">Belongs to the Bcl-2 family.</text>
</comment>
<dbReference type="GO" id="GO:0001836">
    <property type="term" value="P:release of cytochrome c from mitochondria"/>
    <property type="evidence" value="ECO:0007669"/>
    <property type="project" value="TreeGrafter"/>
</dbReference>
<dbReference type="Pfam" id="PF00452">
    <property type="entry name" value="Bcl-2"/>
    <property type="match status" value="1"/>
</dbReference>
<evidence type="ECO:0000256" key="4">
    <source>
        <dbReference type="SAM" id="Phobius"/>
    </source>
</evidence>
<evidence type="ECO:0000259" key="5">
    <source>
        <dbReference type="SMART" id="SM00337"/>
    </source>
</evidence>
<dbReference type="GO" id="GO:0097192">
    <property type="term" value="P:extrinsic apoptotic signaling pathway in absence of ligand"/>
    <property type="evidence" value="ECO:0007669"/>
    <property type="project" value="TreeGrafter"/>
</dbReference>
<feature type="compositionally biased region" description="Polar residues" evidence="3">
    <location>
        <begin position="26"/>
        <end position="70"/>
    </location>
</feature>